<evidence type="ECO:0000256" key="2">
    <source>
        <dbReference type="ARBA" id="ARBA00023315"/>
    </source>
</evidence>
<evidence type="ECO:0000256" key="3">
    <source>
        <dbReference type="ARBA" id="ARBA00038502"/>
    </source>
</evidence>
<dbReference type="SUPFAM" id="SSF55729">
    <property type="entry name" value="Acyl-CoA N-acyltransferases (Nat)"/>
    <property type="match status" value="1"/>
</dbReference>
<evidence type="ECO:0000259" key="4">
    <source>
        <dbReference type="PROSITE" id="PS51186"/>
    </source>
</evidence>
<dbReference type="GO" id="GO:0008999">
    <property type="term" value="F:protein-N-terminal-alanine acetyltransferase activity"/>
    <property type="evidence" value="ECO:0007669"/>
    <property type="project" value="TreeGrafter"/>
</dbReference>
<dbReference type="PANTHER" id="PTHR43792:SF8">
    <property type="entry name" value="[RIBOSOMAL PROTEIN US5]-ALANINE N-ACETYLTRANSFERASE"/>
    <property type="match status" value="1"/>
</dbReference>
<dbReference type="GO" id="GO:0005737">
    <property type="term" value="C:cytoplasm"/>
    <property type="evidence" value="ECO:0007669"/>
    <property type="project" value="TreeGrafter"/>
</dbReference>
<evidence type="ECO:0000313" key="5">
    <source>
        <dbReference type="EMBL" id="GIF83308.1"/>
    </source>
</evidence>
<accession>A0A8J3NKS4</accession>
<gene>
    <name evidence="5" type="ORF">Cba03nite_46570</name>
</gene>
<keyword evidence="1" id="KW-0808">Transferase</keyword>
<dbReference type="AlphaFoldDB" id="A0A8J3NKS4"/>
<dbReference type="InterPro" id="IPR016181">
    <property type="entry name" value="Acyl_CoA_acyltransferase"/>
</dbReference>
<dbReference type="Gene3D" id="3.40.630.30">
    <property type="match status" value="1"/>
</dbReference>
<feature type="domain" description="N-acetyltransferase" evidence="4">
    <location>
        <begin position="2"/>
        <end position="157"/>
    </location>
</feature>
<dbReference type="Pfam" id="PF13302">
    <property type="entry name" value="Acetyltransf_3"/>
    <property type="match status" value="1"/>
</dbReference>
<comment type="caution">
    <text evidence="5">The sequence shown here is derived from an EMBL/GenBank/DDBJ whole genome shotgun (WGS) entry which is preliminary data.</text>
</comment>
<sequence length="163" mass="18459">MVRLVPWAEGDLALLRRINTPEMKRYVGGPETDEQVEARHRRYLALGTGQMFRVELVASGDAAGTIGHWEREWHGERVYETGWSVLPEFQGRGVAVAAARALIEVVRAEGRHRWLHAYPGVDNTASNAICRRAGFELVGETEFEYPPGSLMRSHDWRYDLRGA</sequence>
<protein>
    <submittedName>
        <fullName evidence="5">N-acetyltransferase GCN5</fullName>
    </submittedName>
</protein>
<name>A0A8J3NKS4_9ACTN</name>
<reference evidence="5 6" key="1">
    <citation type="submission" date="2021-01" db="EMBL/GenBank/DDBJ databases">
        <title>Whole genome shotgun sequence of Catellatospora bangladeshensis NBRC 107357.</title>
        <authorList>
            <person name="Komaki H."/>
            <person name="Tamura T."/>
        </authorList>
    </citation>
    <scope>NUCLEOTIDE SEQUENCE [LARGE SCALE GENOMIC DNA]</scope>
    <source>
        <strain evidence="5 6">NBRC 107357</strain>
    </source>
</reference>
<keyword evidence="6" id="KW-1185">Reference proteome</keyword>
<dbReference type="Proteomes" id="UP000601223">
    <property type="component" value="Unassembled WGS sequence"/>
</dbReference>
<comment type="similarity">
    <text evidence="3">Belongs to the acetyltransferase family. RimJ subfamily.</text>
</comment>
<evidence type="ECO:0000313" key="6">
    <source>
        <dbReference type="Proteomes" id="UP000601223"/>
    </source>
</evidence>
<keyword evidence="2" id="KW-0012">Acyltransferase</keyword>
<dbReference type="EMBL" id="BONF01000028">
    <property type="protein sequence ID" value="GIF83308.1"/>
    <property type="molecule type" value="Genomic_DNA"/>
</dbReference>
<dbReference type="PROSITE" id="PS51186">
    <property type="entry name" value="GNAT"/>
    <property type="match status" value="1"/>
</dbReference>
<dbReference type="PANTHER" id="PTHR43792">
    <property type="entry name" value="GNAT FAMILY, PUTATIVE (AFU_ORTHOLOGUE AFUA_3G00765)-RELATED-RELATED"/>
    <property type="match status" value="1"/>
</dbReference>
<dbReference type="InterPro" id="IPR000182">
    <property type="entry name" value="GNAT_dom"/>
</dbReference>
<dbReference type="InterPro" id="IPR051531">
    <property type="entry name" value="N-acetyltransferase"/>
</dbReference>
<organism evidence="5 6">
    <name type="scientific">Catellatospora bangladeshensis</name>
    <dbReference type="NCBI Taxonomy" id="310355"/>
    <lineage>
        <taxon>Bacteria</taxon>
        <taxon>Bacillati</taxon>
        <taxon>Actinomycetota</taxon>
        <taxon>Actinomycetes</taxon>
        <taxon>Micromonosporales</taxon>
        <taxon>Micromonosporaceae</taxon>
        <taxon>Catellatospora</taxon>
    </lineage>
</organism>
<evidence type="ECO:0000256" key="1">
    <source>
        <dbReference type="ARBA" id="ARBA00022679"/>
    </source>
</evidence>
<proteinExistence type="inferred from homology"/>